<gene>
    <name evidence="6" type="ORF">GCM10023220_10020</name>
</gene>
<dbReference type="InterPro" id="IPR000792">
    <property type="entry name" value="Tscrpt_reg_LuxR_C"/>
</dbReference>
<feature type="compositionally biased region" description="Low complexity" evidence="4">
    <location>
        <begin position="426"/>
        <end position="438"/>
    </location>
</feature>
<reference evidence="7" key="1">
    <citation type="journal article" date="2019" name="Int. J. Syst. Evol. Microbiol.">
        <title>The Global Catalogue of Microorganisms (GCM) 10K type strain sequencing project: providing services to taxonomists for standard genome sequencing and annotation.</title>
        <authorList>
            <consortium name="The Broad Institute Genomics Platform"/>
            <consortium name="The Broad Institute Genome Sequencing Center for Infectious Disease"/>
            <person name="Wu L."/>
            <person name="Ma J."/>
        </authorList>
    </citation>
    <scope>NUCLEOTIDE SEQUENCE [LARGE SCALE GENOMIC DNA]</scope>
    <source>
        <strain evidence="7">JCM 18081</strain>
    </source>
</reference>
<dbReference type="PRINTS" id="PR00038">
    <property type="entry name" value="HTHLUXR"/>
</dbReference>
<sequence length="438" mass="47254">MDGQLARSMELAAAASEPAPEERADGDVPLEARIWYATLLTRVRGLRPAERLLVGEEPLGREPHSPEAHAALLLCEAEIHLAGGKLTAAMAAAEAGLRLARQAGNRGLPPRGHVVMALGAVRSQDLTNGLQYANRLRDAALLGQENLIPGQCVWAAAQALEARDGMESVAHLLKGILHDEVLTRELLLSQPAAAPWLVRAGQRLGDAELAESTVRTMRRLAGGNRSFRSVQAAAEHAAGLYARDADVLEAAAERHLDPWARASALEDASRVRSARAPERDRAVDLLRRAAGAYLGAGASRDLARVQSRLRELDDHGGRPARGRTRVSRLTDTEFAVAELVSQGLTNGRVGSRLYISPHTVAFHLKKIFRKLDVTSRVELARSWNRILVEERADRPGESEPDFLVRPVKARRAGEQPAGAGSSAQVTTARRPTTTALPT</sequence>
<evidence type="ECO:0000256" key="1">
    <source>
        <dbReference type="ARBA" id="ARBA00023015"/>
    </source>
</evidence>
<dbReference type="PANTHER" id="PTHR44688">
    <property type="entry name" value="DNA-BINDING TRANSCRIPTIONAL ACTIVATOR DEVR_DOSR"/>
    <property type="match status" value="1"/>
</dbReference>
<dbReference type="PANTHER" id="PTHR44688:SF16">
    <property type="entry name" value="DNA-BINDING TRANSCRIPTIONAL ACTIVATOR DEVR_DOSR"/>
    <property type="match status" value="1"/>
</dbReference>
<dbReference type="SUPFAM" id="SSF46894">
    <property type="entry name" value="C-terminal effector domain of the bipartite response regulators"/>
    <property type="match status" value="1"/>
</dbReference>
<proteinExistence type="predicted"/>
<dbReference type="SMART" id="SM00421">
    <property type="entry name" value="HTH_LUXR"/>
    <property type="match status" value="1"/>
</dbReference>
<feature type="domain" description="HTH luxR-type" evidence="5">
    <location>
        <begin position="322"/>
        <end position="387"/>
    </location>
</feature>
<dbReference type="InterPro" id="IPR036388">
    <property type="entry name" value="WH-like_DNA-bd_sf"/>
</dbReference>
<evidence type="ECO:0000313" key="7">
    <source>
        <dbReference type="Proteomes" id="UP001501265"/>
    </source>
</evidence>
<dbReference type="Gene3D" id="1.10.10.10">
    <property type="entry name" value="Winged helix-like DNA-binding domain superfamily/Winged helix DNA-binding domain"/>
    <property type="match status" value="1"/>
</dbReference>
<feature type="region of interest" description="Disordered" evidence="4">
    <location>
        <begin position="1"/>
        <end position="25"/>
    </location>
</feature>
<evidence type="ECO:0000313" key="6">
    <source>
        <dbReference type="EMBL" id="GAA4787679.1"/>
    </source>
</evidence>
<keyword evidence="3" id="KW-0804">Transcription</keyword>
<comment type="caution">
    <text evidence="6">The sequence shown here is derived from an EMBL/GenBank/DDBJ whole genome shotgun (WGS) entry which is preliminary data.</text>
</comment>
<feature type="region of interest" description="Disordered" evidence="4">
    <location>
        <begin position="394"/>
        <end position="438"/>
    </location>
</feature>
<dbReference type="Proteomes" id="UP001501265">
    <property type="component" value="Unassembled WGS sequence"/>
</dbReference>
<dbReference type="Pfam" id="PF00196">
    <property type="entry name" value="GerE"/>
    <property type="match status" value="1"/>
</dbReference>
<dbReference type="EMBL" id="BAABIG010000009">
    <property type="protein sequence ID" value="GAA4787679.1"/>
    <property type="molecule type" value="Genomic_DNA"/>
</dbReference>
<dbReference type="CDD" id="cd06170">
    <property type="entry name" value="LuxR_C_like"/>
    <property type="match status" value="1"/>
</dbReference>
<evidence type="ECO:0000259" key="5">
    <source>
        <dbReference type="PROSITE" id="PS50043"/>
    </source>
</evidence>
<protein>
    <submittedName>
        <fullName evidence="6">Helix-turn-helix transcriptional regulator</fullName>
    </submittedName>
</protein>
<keyword evidence="2" id="KW-0238">DNA-binding</keyword>
<evidence type="ECO:0000256" key="2">
    <source>
        <dbReference type="ARBA" id="ARBA00023125"/>
    </source>
</evidence>
<name>A0ABP9AYB8_9ACTN</name>
<evidence type="ECO:0000256" key="3">
    <source>
        <dbReference type="ARBA" id="ARBA00023163"/>
    </source>
</evidence>
<keyword evidence="1" id="KW-0805">Transcription regulation</keyword>
<accession>A0ABP9AYB8</accession>
<evidence type="ECO:0000256" key="4">
    <source>
        <dbReference type="SAM" id="MobiDB-lite"/>
    </source>
</evidence>
<dbReference type="InterPro" id="IPR016032">
    <property type="entry name" value="Sig_transdc_resp-reg_C-effctor"/>
</dbReference>
<keyword evidence="7" id="KW-1185">Reference proteome</keyword>
<organism evidence="6 7">
    <name type="scientific">Streptomyces ziwulingensis</name>
    <dbReference type="NCBI Taxonomy" id="1045501"/>
    <lineage>
        <taxon>Bacteria</taxon>
        <taxon>Bacillati</taxon>
        <taxon>Actinomycetota</taxon>
        <taxon>Actinomycetes</taxon>
        <taxon>Kitasatosporales</taxon>
        <taxon>Streptomycetaceae</taxon>
        <taxon>Streptomyces</taxon>
    </lineage>
</organism>
<dbReference type="PROSITE" id="PS50043">
    <property type="entry name" value="HTH_LUXR_2"/>
    <property type="match status" value="1"/>
</dbReference>